<feature type="region of interest" description="Disordered" evidence="1">
    <location>
        <begin position="482"/>
        <end position="546"/>
    </location>
</feature>
<keyword evidence="3" id="KW-1185">Reference proteome</keyword>
<dbReference type="AlphaFoldDB" id="A0A8H4K9T9"/>
<accession>A0A8H4K9T9</accession>
<comment type="caution">
    <text evidence="2">The sequence shown here is derived from an EMBL/GenBank/DDBJ whole genome shotgun (WGS) entry which is preliminary data.</text>
</comment>
<dbReference type="Gene3D" id="1.10.472.10">
    <property type="entry name" value="Cyclin-like"/>
    <property type="match status" value="1"/>
</dbReference>
<feature type="compositionally biased region" description="Polar residues" evidence="1">
    <location>
        <begin position="496"/>
        <end position="505"/>
    </location>
</feature>
<organism evidence="2 3">
    <name type="scientific">Fusarium austroafricanum</name>
    <dbReference type="NCBI Taxonomy" id="2364996"/>
    <lineage>
        <taxon>Eukaryota</taxon>
        <taxon>Fungi</taxon>
        <taxon>Dikarya</taxon>
        <taxon>Ascomycota</taxon>
        <taxon>Pezizomycotina</taxon>
        <taxon>Sordariomycetes</taxon>
        <taxon>Hypocreomycetidae</taxon>
        <taxon>Hypocreales</taxon>
        <taxon>Nectriaceae</taxon>
        <taxon>Fusarium</taxon>
        <taxon>Fusarium concolor species complex</taxon>
    </lineage>
</organism>
<sequence length="829" mass="91919">MASKDCIPISDFHSECLDSFHRLAKAIDALTPQERVDRLPYNEFIEEMDKYKVWAGNVGAGNTGRYWTLSLDFRVQEAEFLKAQVIRLIKTLSKSIDKVSTLLDGTRTPFGESLASVQLRDAAEQFQDAESDSGSSWDISDDSGTPAPVDRIKRATGHDMSLYQHFDILYVKDKFPNAPEYLAERLGKLITRRRQLLEYRVTHAQRLQPPVTRTRTDDLQSSLTTPSLGASSSRVKDTEDPKSGFKDTKSQVPTISDFPSAITKATVQPGPGAISNLETLYPPSVAESRISTGSEYTESQALKVPPRPVGENGKQLIQFECAYCGIVKHIPIEPAWAWESHVLRDLQPYVCTFENCDKVDHMFETRDLWFTHELELHQPQWSCNTCPPADRLHPHLTLETWEGFVRHMTLVHGLGTSKVALSMEAFRHPVSVVDGECSLCGNYCHKLKSHLGRHMEQIALFAVPRLPIEDVNESQVALAGLSQKDSQYRSQDHMSESNIGSATKSNIKDSDLPPTDNAEDNPRANARTTWQSHRFPLDSNTDITPPINPVPASGSDILVLGGNYNTGTFPADILQLSPMDALKLLCLNLESIMKLTGDKGPISSLSEHGAPPQSGMETQKKSTEGIRRQDKHGDSESFLSEANTDIASTSPNLHRPYEKAAGQGLSSKQSVSTPTPFKDSHDETIVGNNSDPAEIQHTNIIRKFYSKKEPPISVDQIGIEERTIPITRMNVHRLLLAGLRTAMKALEDLSYPHAKVAKVGGVSEAELARLEISFCFLTRFEVFVGASLLQSHYEKLKTVAHKGLLESLDTYLGREVENEAAESGKALAV</sequence>
<feature type="region of interest" description="Disordered" evidence="1">
    <location>
        <begin position="600"/>
        <end position="691"/>
    </location>
</feature>
<evidence type="ECO:0000313" key="3">
    <source>
        <dbReference type="Proteomes" id="UP000605986"/>
    </source>
</evidence>
<feature type="compositionally biased region" description="Basic and acidic residues" evidence="1">
    <location>
        <begin position="486"/>
        <end position="495"/>
    </location>
</feature>
<dbReference type="Proteomes" id="UP000605986">
    <property type="component" value="Unassembled WGS sequence"/>
</dbReference>
<dbReference type="OrthoDB" id="4588414at2759"/>
<dbReference type="EMBL" id="JAADJG010000518">
    <property type="protein sequence ID" value="KAF4445538.1"/>
    <property type="molecule type" value="Genomic_DNA"/>
</dbReference>
<feature type="compositionally biased region" description="Polar residues" evidence="1">
    <location>
        <begin position="664"/>
        <end position="675"/>
    </location>
</feature>
<gene>
    <name evidence="2" type="ORF">F53441_10735</name>
</gene>
<dbReference type="PANTHER" id="PTHR35391">
    <property type="entry name" value="C2H2-TYPE DOMAIN-CONTAINING PROTEIN-RELATED"/>
    <property type="match status" value="1"/>
</dbReference>
<dbReference type="Pfam" id="PF08613">
    <property type="entry name" value="Cyclin"/>
    <property type="match status" value="1"/>
</dbReference>
<dbReference type="PANTHER" id="PTHR35391:SF7">
    <property type="entry name" value="C2H2-TYPE DOMAIN-CONTAINING PROTEIN"/>
    <property type="match status" value="1"/>
</dbReference>
<dbReference type="GO" id="GO:0019901">
    <property type="term" value="F:protein kinase binding"/>
    <property type="evidence" value="ECO:0007669"/>
    <property type="project" value="InterPro"/>
</dbReference>
<protein>
    <submittedName>
        <fullName evidence="2">Cyclin-domain-containing protein</fullName>
    </submittedName>
</protein>
<feature type="compositionally biased region" description="Polar residues" evidence="1">
    <location>
        <begin position="219"/>
        <end position="233"/>
    </location>
</feature>
<feature type="region of interest" description="Disordered" evidence="1">
    <location>
        <begin position="208"/>
        <end position="250"/>
    </location>
</feature>
<evidence type="ECO:0000313" key="2">
    <source>
        <dbReference type="EMBL" id="KAF4445538.1"/>
    </source>
</evidence>
<name>A0A8H4K9T9_9HYPO</name>
<feature type="compositionally biased region" description="Basic and acidic residues" evidence="1">
    <location>
        <begin position="618"/>
        <end position="635"/>
    </location>
</feature>
<feature type="compositionally biased region" description="Polar residues" evidence="1">
    <location>
        <begin position="526"/>
        <end position="543"/>
    </location>
</feature>
<proteinExistence type="predicted"/>
<dbReference type="InterPro" id="IPR013922">
    <property type="entry name" value="Cyclin_PHO80-like"/>
</dbReference>
<evidence type="ECO:0000256" key="1">
    <source>
        <dbReference type="SAM" id="MobiDB-lite"/>
    </source>
</evidence>
<feature type="compositionally biased region" description="Basic and acidic residues" evidence="1">
    <location>
        <begin position="234"/>
        <end position="249"/>
    </location>
</feature>
<reference evidence="2" key="1">
    <citation type="submission" date="2020-01" db="EMBL/GenBank/DDBJ databases">
        <title>Identification and distribution of gene clusters putatively required for synthesis of sphingolipid metabolism inhibitors in phylogenetically diverse species of the filamentous fungus Fusarium.</title>
        <authorList>
            <person name="Kim H.-S."/>
            <person name="Busman M."/>
            <person name="Brown D.W."/>
            <person name="Divon H."/>
            <person name="Uhlig S."/>
            <person name="Proctor R.H."/>
        </authorList>
    </citation>
    <scope>NUCLEOTIDE SEQUENCE</scope>
    <source>
        <strain evidence="2">NRRL 53441</strain>
    </source>
</reference>
<feature type="compositionally biased region" description="Polar residues" evidence="1">
    <location>
        <begin position="637"/>
        <end position="652"/>
    </location>
</feature>